<dbReference type="Proteomes" id="UP001499967">
    <property type="component" value="Unassembled WGS sequence"/>
</dbReference>
<dbReference type="PANTHER" id="PTHR42870">
    <property type="entry name" value="ACETYL-COA C-ACETYLTRANSFERASE"/>
    <property type="match status" value="1"/>
</dbReference>
<dbReference type="InterPro" id="IPR016039">
    <property type="entry name" value="Thiolase-like"/>
</dbReference>
<dbReference type="PANTHER" id="PTHR42870:SF1">
    <property type="entry name" value="NON-SPECIFIC LIPID-TRANSFER PROTEIN-LIKE 2"/>
    <property type="match status" value="1"/>
</dbReference>
<dbReference type="InterPro" id="IPR020616">
    <property type="entry name" value="Thiolase_N"/>
</dbReference>
<organism evidence="3 4">
    <name type="scientific">Pseudonocardia zijingensis</name>
    <dbReference type="NCBI Taxonomy" id="153376"/>
    <lineage>
        <taxon>Bacteria</taxon>
        <taxon>Bacillati</taxon>
        <taxon>Actinomycetota</taxon>
        <taxon>Actinomycetes</taxon>
        <taxon>Pseudonocardiales</taxon>
        <taxon>Pseudonocardiaceae</taxon>
        <taxon>Pseudonocardia</taxon>
    </lineage>
</organism>
<feature type="domain" description="Thiolase C-terminal" evidence="2">
    <location>
        <begin position="262"/>
        <end position="377"/>
    </location>
</feature>
<evidence type="ECO:0000313" key="4">
    <source>
        <dbReference type="Proteomes" id="UP001499967"/>
    </source>
</evidence>
<reference evidence="3 4" key="1">
    <citation type="journal article" date="2019" name="Int. J. Syst. Evol. Microbiol.">
        <title>The Global Catalogue of Microorganisms (GCM) 10K type strain sequencing project: providing services to taxonomists for standard genome sequencing and annotation.</title>
        <authorList>
            <consortium name="The Broad Institute Genomics Platform"/>
            <consortium name="The Broad Institute Genome Sequencing Center for Infectious Disease"/>
            <person name="Wu L."/>
            <person name="Ma J."/>
        </authorList>
    </citation>
    <scope>NUCLEOTIDE SEQUENCE [LARGE SCALE GENOMIC DNA]</scope>
    <source>
        <strain evidence="3 4">JCM 11117</strain>
    </source>
</reference>
<comment type="caution">
    <text evidence="3">The sequence shown here is derived from an EMBL/GenBank/DDBJ whole genome shotgun (WGS) entry which is preliminary data.</text>
</comment>
<dbReference type="InterPro" id="IPR002155">
    <property type="entry name" value="Thiolase"/>
</dbReference>
<dbReference type="Pfam" id="PF22691">
    <property type="entry name" value="Thiolase_C_1"/>
    <property type="match status" value="1"/>
</dbReference>
<keyword evidence="4" id="KW-1185">Reference proteome</keyword>
<protein>
    <submittedName>
        <fullName evidence="3">Thiolase family protein</fullName>
    </submittedName>
</protein>
<gene>
    <name evidence="3" type="ORF">GCM10009559_26660</name>
</gene>
<sequence length="392" mass="40982">MIDDVEVVGVGVHPFGRFVDSSLKDLNRVACIRALVDAGIGVRDLDAVYAANAMAGLLQGQEMIRGQSVMREIGIERIPITNVENACASGSTALRQAVLAIRAGAADVVLVAGVEKMFVEDRTRTLEALESGGDLDVIAGIGLQFTAVYGMRLNKLMAAGRLTRDDLVDVTIKSHANGARNPYAQHRKAVSAEEVLSSRPIADPLTLLMCSSICDGAAAVVVARRDAVARPDGRPGIRIRASQAMTGYTTGGDGPGLSESCSVKAYEEAGIGPADLDVAEIHDAMAPAELIAYEQLGFCSPGDAGALLRSGATEIGGRIAVNPSGGLSSRGHAVGATGLAQVAELTWQLRGEATGRQTDRPRFGLAHNNGGWLEGESAACCVHVLERMEPWT</sequence>
<dbReference type="CDD" id="cd00829">
    <property type="entry name" value="SCP-x_thiolase"/>
    <property type="match status" value="1"/>
</dbReference>
<dbReference type="SUPFAM" id="SSF53901">
    <property type="entry name" value="Thiolase-like"/>
    <property type="match status" value="2"/>
</dbReference>
<dbReference type="Pfam" id="PF00108">
    <property type="entry name" value="Thiolase_N"/>
    <property type="match status" value="1"/>
</dbReference>
<evidence type="ECO:0000313" key="3">
    <source>
        <dbReference type="EMBL" id="GAA0935310.1"/>
    </source>
</evidence>
<dbReference type="PIRSF" id="PIRSF000429">
    <property type="entry name" value="Ac-CoA_Ac_transf"/>
    <property type="match status" value="1"/>
</dbReference>
<name>A0ABN1PZ18_9PSEU</name>
<evidence type="ECO:0000259" key="2">
    <source>
        <dbReference type="Pfam" id="PF22691"/>
    </source>
</evidence>
<dbReference type="InterPro" id="IPR055140">
    <property type="entry name" value="Thiolase_C_2"/>
</dbReference>
<dbReference type="RefSeq" id="WP_343941659.1">
    <property type="nucleotide sequence ID" value="NZ_BAAAHP010000075.1"/>
</dbReference>
<feature type="domain" description="Thiolase N-terminal" evidence="1">
    <location>
        <begin position="7"/>
        <end position="225"/>
    </location>
</feature>
<accession>A0ABN1PZ18</accession>
<dbReference type="Gene3D" id="3.40.47.10">
    <property type="match status" value="1"/>
</dbReference>
<dbReference type="EMBL" id="BAAAHP010000075">
    <property type="protein sequence ID" value="GAA0935310.1"/>
    <property type="molecule type" value="Genomic_DNA"/>
</dbReference>
<evidence type="ECO:0000259" key="1">
    <source>
        <dbReference type="Pfam" id="PF00108"/>
    </source>
</evidence>
<proteinExistence type="predicted"/>